<accession>A0A934X4L2</accession>
<dbReference type="InterPro" id="IPR035328">
    <property type="entry name" value="DUF3048_C"/>
</dbReference>
<evidence type="ECO:0000313" key="4">
    <source>
        <dbReference type="EMBL" id="MBK6300991.1"/>
    </source>
</evidence>
<dbReference type="EMBL" id="JADIXZ010000004">
    <property type="protein sequence ID" value="MBK6300991.1"/>
    <property type="molecule type" value="Genomic_DNA"/>
</dbReference>
<organism evidence="4 5">
    <name type="scientific">Candidatus Phosphoribacter hodrii</name>
    <dbReference type="NCBI Taxonomy" id="2953743"/>
    <lineage>
        <taxon>Bacteria</taxon>
        <taxon>Bacillati</taxon>
        <taxon>Actinomycetota</taxon>
        <taxon>Actinomycetes</taxon>
        <taxon>Micrococcales</taxon>
        <taxon>Dermatophilaceae</taxon>
        <taxon>Candidatus Phosphoribacter</taxon>
    </lineage>
</organism>
<dbReference type="Proteomes" id="UP000718281">
    <property type="component" value="Unassembled WGS sequence"/>
</dbReference>
<feature type="chain" id="PRO_5037956981" evidence="1">
    <location>
        <begin position="27"/>
        <end position="343"/>
    </location>
</feature>
<evidence type="ECO:0000256" key="1">
    <source>
        <dbReference type="SAM" id="SignalP"/>
    </source>
</evidence>
<dbReference type="Gene3D" id="3.50.90.10">
    <property type="entry name" value="YerB-like"/>
    <property type="match status" value="1"/>
</dbReference>
<dbReference type="AlphaFoldDB" id="A0A934X4L2"/>
<dbReference type="PROSITE" id="PS51257">
    <property type="entry name" value="PROKAR_LIPOPROTEIN"/>
    <property type="match status" value="1"/>
</dbReference>
<evidence type="ECO:0000259" key="3">
    <source>
        <dbReference type="Pfam" id="PF17479"/>
    </source>
</evidence>
<feature type="signal peptide" evidence="1">
    <location>
        <begin position="1"/>
        <end position="26"/>
    </location>
</feature>
<protein>
    <submittedName>
        <fullName evidence="4">DUF3048 domain-containing protein</fullName>
    </submittedName>
</protein>
<evidence type="ECO:0000259" key="2">
    <source>
        <dbReference type="Pfam" id="PF11258"/>
    </source>
</evidence>
<gene>
    <name evidence="4" type="ORF">IPF40_08040</name>
</gene>
<keyword evidence="1" id="KW-0732">Signal</keyword>
<sequence length="343" mass="34461">MIRSAFAICLSAALLVACSSTPPAPAPSSPATTTAVPTTSAPITTSAAAPTSTLPAVPVSAPLLGPGPVLAVKIDNTSPARPRIGVDAADIVYVEPVEAGLTRLLAIYASTLPPEVGPVRSARESDAVLLGNYGRVAFAYSGASPITTSEIVKGPQINVSMDSGGGGYRRAGDRKAPYNVIGTPAALVARAGGSAPAGDIGFRTGPGASGGRPATSLATAYPLARVAFTWDATLGRYLVTTDGRPEVTAAGTPVSAASVLVQMIRTHPSTNRDVNGVFTPVLELLGKGEAKVLRGGAAYDATWERATNASPTRLTGSSGAEVTLAAGPLWVLLVPVGQSVTIS</sequence>
<comment type="caution">
    <text evidence="4">The sequence shown here is derived from an EMBL/GenBank/DDBJ whole genome shotgun (WGS) entry which is preliminary data.</text>
</comment>
<evidence type="ECO:0000313" key="5">
    <source>
        <dbReference type="Proteomes" id="UP000718281"/>
    </source>
</evidence>
<dbReference type="Pfam" id="PF11258">
    <property type="entry name" value="DUF3048"/>
    <property type="match status" value="1"/>
</dbReference>
<reference evidence="4 5" key="1">
    <citation type="submission" date="2020-10" db="EMBL/GenBank/DDBJ databases">
        <title>Connecting structure to function with the recovery of over 1000 high-quality activated sludge metagenome-assembled genomes encoding full-length rRNA genes using long-read sequencing.</title>
        <authorList>
            <person name="Singleton C.M."/>
            <person name="Petriglieri F."/>
            <person name="Kristensen J.M."/>
            <person name="Kirkegaard R.H."/>
            <person name="Michaelsen T.Y."/>
            <person name="Andersen M.H."/>
            <person name="Karst S.M."/>
            <person name="Dueholm M.S."/>
            <person name="Nielsen P.H."/>
            <person name="Albertsen M."/>
        </authorList>
    </citation>
    <scope>NUCLEOTIDE SEQUENCE [LARGE SCALE GENOMIC DNA]</scope>
    <source>
        <strain evidence="4">AalE_18-Q3-R2-46_BAT3C.188</strain>
    </source>
</reference>
<dbReference type="InterPro" id="IPR021416">
    <property type="entry name" value="DUF3048_N"/>
</dbReference>
<feature type="domain" description="DUF3048" evidence="2">
    <location>
        <begin position="67"/>
        <end position="191"/>
    </location>
</feature>
<dbReference type="SUPFAM" id="SSF159774">
    <property type="entry name" value="YerB-like"/>
    <property type="match status" value="1"/>
</dbReference>
<feature type="domain" description="DUF3048" evidence="3">
    <location>
        <begin position="225"/>
        <end position="331"/>
    </location>
</feature>
<dbReference type="InterPro" id="IPR023158">
    <property type="entry name" value="YerB-like_sf"/>
</dbReference>
<proteinExistence type="predicted"/>
<name>A0A934X4L2_9MICO</name>
<dbReference type="Pfam" id="PF17479">
    <property type="entry name" value="DUF3048_C"/>
    <property type="match status" value="1"/>
</dbReference>